<name>A0A418NQU5_9SPHN</name>
<reference evidence="1 2" key="1">
    <citation type="submission" date="2018-08" db="EMBL/GenBank/DDBJ databases">
        <title>Erythrobacter zhengii sp.nov., a bacterium isolated from deep-sea sediment.</title>
        <authorList>
            <person name="Fang C."/>
            <person name="Wu Y.-H."/>
            <person name="Sun C."/>
            <person name="Wang H."/>
            <person name="Cheng H."/>
            <person name="Meng F.-X."/>
            <person name="Wang C.-S."/>
            <person name="Xu X.-W."/>
        </authorList>
    </citation>
    <scope>NUCLEOTIDE SEQUENCE [LARGE SCALE GENOMIC DNA]</scope>
    <source>
        <strain evidence="1 2">V18</strain>
    </source>
</reference>
<proteinExistence type="predicted"/>
<dbReference type="AlphaFoldDB" id="A0A418NQU5"/>
<dbReference type="OrthoDB" id="7432216at2"/>
<sequence length="193" mass="21837">MRMKASATHSLLLTCQAPEQALREFGDAISRGRISGTATVTYLDTGQEGENARIKQYWRRIEQEAQQASVWTFGAATLPGQHEKRAVKLTDLEFDDEAVEKFVEERRPAKPKRGRKRIQDEWTPFWIAAAQLAKAGRLNPGHFPTQKSLYERLHVMMGATLDEQTIKPLSAILYRQVVEPTASQLEDLVAETD</sequence>
<dbReference type="RefSeq" id="WP_119587418.1">
    <property type="nucleotide sequence ID" value="NZ_CAWODQ010000025.1"/>
</dbReference>
<dbReference type="Proteomes" id="UP000286576">
    <property type="component" value="Unassembled WGS sequence"/>
</dbReference>
<evidence type="ECO:0000313" key="1">
    <source>
        <dbReference type="EMBL" id="RIV85179.1"/>
    </source>
</evidence>
<gene>
    <name evidence="1" type="ORF">D2V07_12940</name>
</gene>
<keyword evidence="2" id="KW-1185">Reference proteome</keyword>
<accession>A0A418NQU5</accession>
<organism evidence="1 2">
    <name type="scientific">Aurantiacibacter zhengii</name>
    <dbReference type="NCBI Taxonomy" id="2307003"/>
    <lineage>
        <taxon>Bacteria</taxon>
        <taxon>Pseudomonadati</taxon>
        <taxon>Pseudomonadota</taxon>
        <taxon>Alphaproteobacteria</taxon>
        <taxon>Sphingomonadales</taxon>
        <taxon>Erythrobacteraceae</taxon>
        <taxon>Aurantiacibacter</taxon>
    </lineage>
</organism>
<protein>
    <submittedName>
        <fullName evidence="1">Uncharacterized protein</fullName>
    </submittedName>
</protein>
<evidence type="ECO:0000313" key="2">
    <source>
        <dbReference type="Proteomes" id="UP000286576"/>
    </source>
</evidence>
<dbReference type="EMBL" id="QXFL01000005">
    <property type="protein sequence ID" value="RIV85179.1"/>
    <property type="molecule type" value="Genomic_DNA"/>
</dbReference>
<comment type="caution">
    <text evidence="1">The sequence shown here is derived from an EMBL/GenBank/DDBJ whole genome shotgun (WGS) entry which is preliminary data.</text>
</comment>